<evidence type="ECO:0000313" key="2">
    <source>
        <dbReference type="EMBL" id="RXJ62899.1"/>
    </source>
</evidence>
<name>A0A4Q0Y2K5_9BACT</name>
<accession>A0A4Q0Y2K5</accession>
<evidence type="ECO:0000313" key="3">
    <source>
        <dbReference type="Proteomes" id="UP000290191"/>
    </source>
</evidence>
<sequence length="207" mass="24934">MKKNIYDEILEYTIYLMNTLEHESIEFTKRKIHRATNVIKRENSILRNINNPSKEEYEEIIKSKSSFDIKEHYASKQFAELILKVTNNKISTFADKLKILDVSEKIKKYIKNDYERVRAISLSEIILLDRMANDNEKLIDEAIEWLENNEKITKRRPKIKEFEKWLTKKSNYKKKNRGYKKIRKPDSIKERENNTSINFNNCTFIFN</sequence>
<dbReference type="RefSeq" id="WP_129082166.1">
    <property type="nucleotide sequence ID" value="NZ_CP041070.1"/>
</dbReference>
<protein>
    <submittedName>
        <fullName evidence="2">Uncharacterized protein</fullName>
    </submittedName>
</protein>
<keyword evidence="1" id="KW-0175">Coiled coil</keyword>
<dbReference type="AlphaFoldDB" id="A0A4Q0Y2K5"/>
<feature type="coiled-coil region" evidence="1">
    <location>
        <begin position="128"/>
        <end position="155"/>
    </location>
</feature>
<dbReference type="OrthoDB" id="9909962at2"/>
<reference evidence="2 3" key="1">
    <citation type="submission" date="2017-10" db="EMBL/GenBank/DDBJ databases">
        <title>Genomics of the genus Arcobacter.</title>
        <authorList>
            <person name="Perez-Cataluna A."/>
            <person name="Figueras M.J."/>
        </authorList>
    </citation>
    <scope>NUCLEOTIDE SEQUENCE [LARGE SCALE GENOMIC DNA]</scope>
    <source>
        <strain evidence="2 3">DSM 24636</strain>
    </source>
</reference>
<gene>
    <name evidence="2" type="ORF">CRV06_08675</name>
</gene>
<organism evidence="2 3">
    <name type="scientific">Halarcobacter anaerophilus</name>
    <dbReference type="NCBI Taxonomy" id="877500"/>
    <lineage>
        <taxon>Bacteria</taxon>
        <taxon>Pseudomonadati</taxon>
        <taxon>Campylobacterota</taxon>
        <taxon>Epsilonproteobacteria</taxon>
        <taxon>Campylobacterales</taxon>
        <taxon>Arcobacteraceae</taxon>
        <taxon>Halarcobacter</taxon>
    </lineage>
</organism>
<proteinExistence type="predicted"/>
<keyword evidence="3" id="KW-1185">Reference proteome</keyword>
<comment type="caution">
    <text evidence="2">The sequence shown here is derived from an EMBL/GenBank/DDBJ whole genome shotgun (WGS) entry which is preliminary data.</text>
</comment>
<dbReference type="Proteomes" id="UP000290191">
    <property type="component" value="Unassembled WGS sequence"/>
</dbReference>
<dbReference type="EMBL" id="PDKO01000006">
    <property type="protein sequence ID" value="RXJ62899.1"/>
    <property type="molecule type" value="Genomic_DNA"/>
</dbReference>
<evidence type="ECO:0000256" key="1">
    <source>
        <dbReference type="SAM" id="Coils"/>
    </source>
</evidence>